<evidence type="ECO:0000313" key="2">
    <source>
        <dbReference type="Proteomes" id="UP000193920"/>
    </source>
</evidence>
<dbReference type="AlphaFoldDB" id="A0A1Y1YUE1"/>
<sequence>MKEKIHSIIVISKEINNLLQKYEHIQKINEDIFNNYTELANVQNKLVNEYFQKCLKVLQTFQKYIESLRSLNNAYIYITNKYILNCNNIVQALNNSFKEIYLILENSNTNESDKSNHEKWDFQFENIVILFQNIISYLKESRDFNISIDKLKYKQNKKKENKDIIVLSRVFVYFYAL</sequence>
<reference evidence="1 2" key="1">
    <citation type="submission" date="2016-08" db="EMBL/GenBank/DDBJ databases">
        <title>A Parts List for Fungal Cellulosomes Revealed by Comparative Genomics.</title>
        <authorList>
            <consortium name="DOE Joint Genome Institute"/>
            <person name="Haitjema C.H."/>
            <person name="Gilmore S.P."/>
            <person name="Henske J.K."/>
            <person name="Solomon K.V."/>
            <person name="De Groot R."/>
            <person name="Kuo A."/>
            <person name="Mondo S.J."/>
            <person name="Salamov A.A."/>
            <person name="Labutti K."/>
            <person name="Zhao Z."/>
            <person name="Chiniquy J."/>
            <person name="Barry K."/>
            <person name="Brewer H.M."/>
            <person name="Purvine S.O."/>
            <person name="Wright A.T."/>
            <person name="Boxma B."/>
            <person name="Van Alen T."/>
            <person name="Hackstein J.H."/>
            <person name="Baker S.E."/>
            <person name="Grigoriev I.V."/>
            <person name="O'Malley M.A."/>
        </authorList>
    </citation>
    <scope>NUCLEOTIDE SEQUENCE [LARGE SCALE GENOMIC DNA]</scope>
    <source>
        <strain evidence="1 2">G1</strain>
    </source>
</reference>
<comment type="caution">
    <text evidence="1">The sequence shown here is derived from an EMBL/GenBank/DDBJ whole genome shotgun (WGS) entry which is preliminary data.</text>
</comment>
<accession>A0A1Y1YUE1</accession>
<keyword evidence="2" id="KW-1185">Reference proteome</keyword>
<name>A0A1Y1YUE1_9FUNG</name>
<evidence type="ECO:0000313" key="1">
    <source>
        <dbReference type="EMBL" id="ORY01653.1"/>
    </source>
</evidence>
<dbReference type="Proteomes" id="UP000193920">
    <property type="component" value="Unassembled WGS sequence"/>
</dbReference>
<proteinExistence type="predicted"/>
<gene>
    <name evidence="1" type="ORF">LY90DRAFT_519707</name>
</gene>
<organism evidence="1 2">
    <name type="scientific">Neocallimastix californiae</name>
    <dbReference type="NCBI Taxonomy" id="1754190"/>
    <lineage>
        <taxon>Eukaryota</taxon>
        <taxon>Fungi</taxon>
        <taxon>Fungi incertae sedis</taxon>
        <taxon>Chytridiomycota</taxon>
        <taxon>Chytridiomycota incertae sedis</taxon>
        <taxon>Neocallimastigomycetes</taxon>
        <taxon>Neocallimastigales</taxon>
        <taxon>Neocallimastigaceae</taxon>
        <taxon>Neocallimastix</taxon>
    </lineage>
</organism>
<protein>
    <submittedName>
        <fullName evidence="1">Uncharacterized protein</fullName>
    </submittedName>
</protein>
<dbReference type="EMBL" id="MCOG01000502">
    <property type="protein sequence ID" value="ORY01653.1"/>
    <property type="molecule type" value="Genomic_DNA"/>
</dbReference>